<evidence type="ECO:0000313" key="9">
    <source>
        <dbReference type="EMBL" id="ASJ73229.1"/>
    </source>
</evidence>
<dbReference type="Proteomes" id="UP000250079">
    <property type="component" value="Chromosome"/>
</dbReference>
<reference evidence="9 10" key="1">
    <citation type="submission" date="2016-12" db="EMBL/GenBank/DDBJ databases">
        <authorList>
            <person name="Song W.-J."/>
            <person name="Kurnit D.M."/>
        </authorList>
    </citation>
    <scope>NUCLEOTIDE SEQUENCE [LARGE SCALE GENOMIC DNA]</scope>
    <source>
        <strain evidence="9 10">IMCC3135</strain>
    </source>
</reference>
<dbReference type="EC" id="2.7.8.31" evidence="9"/>
<dbReference type="Pfam" id="PF02397">
    <property type="entry name" value="Bac_transf"/>
    <property type="match status" value="1"/>
</dbReference>
<dbReference type="NCBIfam" id="TIGR03025">
    <property type="entry name" value="EPS_sugtrans"/>
    <property type="match status" value="1"/>
</dbReference>
<dbReference type="PANTHER" id="PTHR30576">
    <property type="entry name" value="COLANIC BIOSYNTHESIS UDP-GLUCOSE LIPID CARRIER TRANSFERASE"/>
    <property type="match status" value="1"/>
</dbReference>
<proteinExistence type="inferred from homology"/>
<dbReference type="GO" id="GO:0089702">
    <property type="term" value="F:undecaprenyl-phosphate glucose phosphotransferase activity"/>
    <property type="evidence" value="ECO:0007669"/>
    <property type="project" value="UniProtKB-EC"/>
</dbReference>
<dbReference type="OrthoDB" id="9808602at2"/>
<evidence type="ECO:0000256" key="7">
    <source>
        <dbReference type="SAM" id="Phobius"/>
    </source>
</evidence>
<evidence type="ECO:0000256" key="1">
    <source>
        <dbReference type="ARBA" id="ARBA00004141"/>
    </source>
</evidence>
<evidence type="ECO:0000256" key="5">
    <source>
        <dbReference type="ARBA" id="ARBA00022989"/>
    </source>
</evidence>
<keyword evidence="3 9" id="KW-0808">Transferase</keyword>
<accession>A0A2Z2NPN1</accession>
<comment type="subcellular location">
    <subcellularLocation>
        <location evidence="1">Membrane</location>
        <topology evidence="1">Multi-pass membrane protein</topology>
    </subcellularLocation>
</comment>
<evidence type="ECO:0000259" key="8">
    <source>
        <dbReference type="Pfam" id="PF02397"/>
    </source>
</evidence>
<protein>
    <submittedName>
        <fullName evidence="9">UDP-glucose:undecaprenyl-phosphate glucose-1-phosphate transferase</fullName>
        <ecNumber evidence="9">2.7.8.31</ecNumber>
    </submittedName>
</protein>
<dbReference type="InterPro" id="IPR003362">
    <property type="entry name" value="Bact_transf"/>
</dbReference>
<keyword evidence="4 7" id="KW-0812">Transmembrane</keyword>
<dbReference type="GO" id="GO:0016020">
    <property type="term" value="C:membrane"/>
    <property type="evidence" value="ECO:0007669"/>
    <property type="project" value="UniProtKB-SubCell"/>
</dbReference>
<feature type="domain" description="Bacterial sugar transferase" evidence="8">
    <location>
        <begin position="58"/>
        <end position="239"/>
    </location>
</feature>
<gene>
    <name evidence="9" type="primary">wcaJ_2</name>
    <name evidence="9" type="ORF">IMCC3135_15735</name>
</gene>
<dbReference type="AlphaFoldDB" id="A0A2Z2NPN1"/>
<sequence>MSSASATKSKINTSIINAESANASHIAEQPVEEQHLGTLAHSDTSTLQPITGVNAAMKRLEDFVFGSVALLILFPLMALISIAVKLDSTGPALFCQARSGRNREIIMVYKFRTMYQSGSQEFKQAQKDDPRITRVGAFLRKTSLDELPQLFNVIQGSMSMVGPRPHPLKLDEDFKYVIPALPSRYCVKPGITGWAQINGFRGETRRVSDMVSRIEHDRHYVKNWSLFLDIKILVMTVFKGWVHKNAY</sequence>
<evidence type="ECO:0000256" key="4">
    <source>
        <dbReference type="ARBA" id="ARBA00022692"/>
    </source>
</evidence>
<name>A0A2Z2NPN1_9GAMM</name>
<evidence type="ECO:0000256" key="6">
    <source>
        <dbReference type="ARBA" id="ARBA00023136"/>
    </source>
</evidence>
<dbReference type="EMBL" id="CP018632">
    <property type="protein sequence ID" value="ASJ73229.1"/>
    <property type="molecule type" value="Genomic_DNA"/>
</dbReference>
<dbReference type="RefSeq" id="WP_088918455.1">
    <property type="nucleotide sequence ID" value="NZ_CP018632.1"/>
</dbReference>
<keyword evidence="5 7" id="KW-1133">Transmembrane helix</keyword>
<evidence type="ECO:0000313" key="10">
    <source>
        <dbReference type="Proteomes" id="UP000250079"/>
    </source>
</evidence>
<feature type="transmembrane region" description="Helical" evidence="7">
    <location>
        <begin position="63"/>
        <end position="84"/>
    </location>
</feature>
<organism evidence="9 10">
    <name type="scientific">Granulosicoccus antarcticus IMCC3135</name>
    <dbReference type="NCBI Taxonomy" id="1192854"/>
    <lineage>
        <taxon>Bacteria</taxon>
        <taxon>Pseudomonadati</taxon>
        <taxon>Pseudomonadota</taxon>
        <taxon>Gammaproteobacteria</taxon>
        <taxon>Chromatiales</taxon>
        <taxon>Granulosicoccaceae</taxon>
        <taxon>Granulosicoccus</taxon>
    </lineage>
</organism>
<dbReference type="KEGG" id="gai:IMCC3135_15735"/>
<keyword evidence="10" id="KW-1185">Reference proteome</keyword>
<evidence type="ECO:0000256" key="3">
    <source>
        <dbReference type="ARBA" id="ARBA00022679"/>
    </source>
</evidence>
<keyword evidence="6 7" id="KW-0472">Membrane</keyword>
<dbReference type="PANTHER" id="PTHR30576:SF0">
    <property type="entry name" value="UNDECAPRENYL-PHOSPHATE N-ACETYLGALACTOSAMINYL 1-PHOSPHATE TRANSFERASE-RELATED"/>
    <property type="match status" value="1"/>
</dbReference>
<dbReference type="InterPro" id="IPR017475">
    <property type="entry name" value="EPS_sugar_tfrase"/>
</dbReference>
<evidence type="ECO:0000256" key="2">
    <source>
        <dbReference type="ARBA" id="ARBA00006464"/>
    </source>
</evidence>
<comment type="similarity">
    <text evidence="2">Belongs to the bacterial sugar transferase family.</text>
</comment>